<proteinExistence type="predicted"/>
<name>A0A284R7M5_ARMOS</name>
<organism evidence="1 2">
    <name type="scientific">Armillaria ostoyae</name>
    <name type="common">Armillaria root rot fungus</name>
    <dbReference type="NCBI Taxonomy" id="47428"/>
    <lineage>
        <taxon>Eukaryota</taxon>
        <taxon>Fungi</taxon>
        <taxon>Dikarya</taxon>
        <taxon>Basidiomycota</taxon>
        <taxon>Agaricomycotina</taxon>
        <taxon>Agaricomycetes</taxon>
        <taxon>Agaricomycetidae</taxon>
        <taxon>Agaricales</taxon>
        <taxon>Marasmiineae</taxon>
        <taxon>Physalacriaceae</taxon>
        <taxon>Armillaria</taxon>
    </lineage>
</organism>
<evidence type="ECO:0000313" key="1">
    <source>
        <dbReference type="EMBL" id="SJL04728.1"/>
    </source>
</evidence>
<sequence length="70" mass="8168">MSRYWGRTLISTVDPRNQFGELWKTTRSDWDDRGIPISAGFNRDRKGSWRNTVSGNDPNSFIHLINVNEK</sequence>
<dbReference type="Proteomes" id="UP000219338">
    <property type="component" value="Unassembled WGS sequence"/>
</dbReference>
<reference evidence="2" key="1">
    <citation type="journal article" date="2017" name="Nat. Ecol. Evol.">
        <title>Genome expansion and lineage-specific genetic innovations in the forest pathogenic fungi Armillaria.</title>
        <authorList>
            <person name="Sipos G."/>
            <person name="Prasanna A.N."/>
            <person name="Walter M.C."/>
            <person name="O'Connor E."/>
            <person name="Balint B."/>
            <person name="Krizsan K."/>
            <person name="Kiss B."/>
            <person name="Hess J."/>
            <person name="Varga T."/>
            <person name="Slot J."/>
            <person name="Riley R."/>
            <person name="Boka B."/>
            <person name="Rigling D."/>
            <person name="Barry K."/>
            <person name="Lee J."/>
            <person name="Mihaltcheva S."/>
            <person name="LaButti K."/>
            <person name="Lipzen A."/>
            <person name="Waldron R."/>
            <person name="Moloney N.M."/>
            <person name="Sperisen C."/>
            <person name="Kredics L."/>
            <person name="Vagvoelgyi C."/>
            <person name="Patrignani A."/>
            <person name="Fitzpatrick D."/>
            <person name="Nagy I."/>
            <person name="Doyle S."/>
            <person name="Anderson J.B."/>
            <person name="Grigoriev I.V."/>
            <person name="Gueldener U."/>
            <person name="Muensterkoetter M."/>
            <person name="Nagy L.G."/>
        </authorList>
    </citation>
    <scope>NUCLEOTIDE SEQUENCE [LARGE SCALE GENOMIC DNA]</scope>
    <source>
        <strain evidence="2">C18/9</strain>
    </source>
</reference>
<keyword evidence="2" id="KW-1185">Reference proteome</keyword>
<evidence type="ECO:0000313" key="2">
    <source>
        <dbReference type="Proteomes" id="UP000219338"/>
    </source>
</evidence>
<dbReference type="EMBL" id="FUEG01000005">
    <property type="protein sequence ID" value="SJL04728.1"/>
    <property type="molecule type" value="Genomic_DNA"/>
</dbReference>
<accession>A0A284R7M5</accession>
<protein>
    <submittedName>
        <fullName evidence="1">Uncharacterized protein</fullName>
    </submittedName>
</protein>
<dbReference type="AlphaFoldDB" id="A0A284R7M5"/>
<gene>
    <name evidence="1" type="ORF">ARMOST_08098</name>
</gene>